<dbReference type="Gene3D" id="3.40.50.300">
    <property type="entry name" value="P-loop containing nucleotide triphosphate hydrolases"/>
    <property type="match status" value="1"/>
</dbReference>
<organism evidence="5 6">
    <name type="scientific">Branchiostoma floridae</name>
    <name type="common">Florida lancelet</name>
    <name type="synonym">Amphioxus</name>
    <dbReference type="NCBI Taxonomy" id="7739"/>
    <lineage>
        <taxon>Eukaryota</taxon>
        <taxon>Metazoa</taxon>
        <taxon>Chordata</taxon>
        <taxon>Cephalochordata</taxon>
        <taxon>Leptocardii</taxon>
        <taxon>Amphioxiformes</taxon>
        <taxon>Branchiostomatidae</taxon>
        <taxon>Branchiostoma</taxon>
    </lineage>
</organism>
<dbReference type="SUPFAM" id="SSF52540">
    <property type="entry name" value="P-loop containing nucleoside triphosphate hydrolases"/>
    <property type="match status" value="1"/>
</dbReference>
<dbReference type="PROSITE" id="PS51720">
    <property type="entry name" value="G_AIG1"/>
    <property type="match status" value="1"/>
</dbReference>
<reference evidence="6" key="2">
    <citation type="submission" date="2025-08" db="UniProtKB">
        <authorList>
            <consortium name="RefSeq"/>
        </authorList>
    </citation>
    <scope>IDENTIFICATION</scope>
    <source>
        <strain evidence="6">S238N-H82</strain>
        <tissue evidence="6">Testes</tissue>
    </source>
</reference>
<name>A0A9J7LP09_BRAFL</name>
<gene>
    <name evidence="6" type="primary">LOC118422316</name>
</gene>
<evidence type="ECO:0000256" key="1">
    <source>
        <dbReference type="ARBA" id="ARBA00008535"/>
    </source>
</evidence>
<dbReference type="Pfam" id="PF04548">
    <property type="entry name" value="AIG1"/>
    <property type="match status" value="1"/>
</dbReference>
<dbReference type="InterPro" id="IPR027417">
    <property type="entry name" value="P-loop_NTPase"/>
</dbReference>
<dbReference type="FunFam" id="3.40.50.300:FF:000840">
    <property type="entry name" value="Immune-associated nucleotide-binding protein 9"/>
    <property type="match status" value="1"/>
</dbReference>
<accession>A0A9J7LP09</accession>
<dbReference type="OrthoDB" id="5985928at2759"/>
<dbReference type="GeneID" id="118422316"/>
<keyword evidence="3" id="KW-0342">GTP-binding</keyword>
<keyword evidence="5" id="KW-1185">Reference proteome</keyword>
<protein>
    <submittedName>
        <fullName evidence="6">GTPase IMAP family member 7-like</fullName>
    </submittedName>
</protein>
<dbReference type="PANTHER" id="PTHR10903:SF184">
    <property type="entry name" value="GTP-BINDING PROTEIN A"/>
    <property type="match status" value="1"/>
</dbReference>
<comment type="similarity">
    <text evidence="1">Belongs to the TRAFAC class TrmE-Era-EngA-EngB-Septin-like GTPase superfamily. AIG1/Toc34/Toc159-like paraseptin GTPase family. IAN subfamily.</text>
</comment>
<dbReference type="KEGG" id="bfo:118422316"/>
<keyword evidence="2" id="KW-0547">Nucleotide-binding</keyword>
<dbReference type="GO" id="GO:0005525">
    <property type="term" value="F:GTP binding"/>
    <property type="evidence" value="ECO:0007669"/>
    <property type="project" value="UniProtKB-KW"/>
</dbReference>
<dbReference type="PANTHER" id="PTHR10903">
    <property type="entry name" value="GTPASE, IMAP FAMILY MEMBER-RELATED"/>
    <property type="match status" value="1"/>
</dbReference>
<feature type="domain" description="AIG1-type G" evidence="4">
    <location>
        <begin position="41"/>
        <end position="249"/>
    </location>
</feature>
<dbReference type="Proteomes" id="UP000001554">
    <property type="component" value="Chromosome 9"/>
</dbReference>
<dbReference type="RefSeq" id="XP_035685728.1">
    <property type="nucleotide sequence ID" value="XM_035829835.1"/>
</dbReference>
<evidence type="ECO:0000313" key="5">
    <source>
        <dbReference type="Proteomes" id="UP000001554"/>
    </source>
</evidence>
<evidence type="ECO:0000256" key="2">
    <source>
        <dbReference type="ARBA" id="ARBA00022741"/>
    </source>
</evidence>
<reference evidence="5" key="1">
    <citation type="journal article" date="2020" name="Nat. Ecol. Evol.">
        <title>Deeply conserved synteny resolves early events in vertebrate evolution.</title>
        <authorList>
            <person name="Simakov O."/>
            <person name="Marletaz F."/>
            <person name="Yue J.X."/>
            <person name="O'Connell B."/>
            <person name="Jenkins J."/>
            <person name="Brandt A."/>
            <person name="Calef R."/>
            <person name="Tung C.H."/>
            <person name="Huang T.K."/>
            <person name="Schmutz J."/>
            <person name="Satoh N."/>
            <person name="Yu J.K."/>
            <person name="Putnam N.H."/>
            <person name="Green R.E."/>
            <person name="Rokhsar D.S."/>
        </authorList>
    </citation>
    <scope>NUCLEOTIDE SEQUENCE [LARGE SCALE GENOMIC DNA]</scope>
    <source>
        <strain evidence="5">S238N-H82</strain>
    </source>
</reference>
<dbReference type="AlphaFoldDB" id="A0A9J7LP09"/>
<evidence type="ECO:0000313" key="6">
    <source>
        <dbReference type="RefSeq" id="XP_035685728.1"/>
    </source>
</evidence>
<sequence length="440" mass="50734">MNKKVSEGSIWELIHDAINHSTKYGRYTKEHLSKECQLPPGDELRIALIGMTGAGKSSTANTIVGEQKFEAACTASSETGRCSYGKREKDDREVSVVDTPGVWDTQASMGEVSEEIARITTIFSAGLHALLLVIKAGRFTEQDVKVVQILKEIFGDNFMKYVVIVITCKDVIVHDQKFNGDITKYIQTVPETFKTLLKECKGRYVAIDNQTKDETVNRMQLKELFTLVDRMVRSNGGVPFRNSIFQEGQKEKDKIKEEIMMELQEEHILPQTHEEVDERYRDEIIQYSVLQLHHHSTKPSPIIPPQPLRQSVPVSHQPHQEPASMLQMWATSLKIFSEVQPRKKDMNLHARQLQGQYLYLLAVELQCQYLYLLAVELQCQYLYLQALQLQCQYLYLQALQLQCQYLYLQALQLQCQYLYLQALQLQCQYLYLLALQLKCQ</sequence>
<dbReference type="InterPro" id="IPR045058">
    <property type="entry name" value="GIMA/IAN/Toc"/>
</dbReference>
<dbReference type="InterPro" id="IPR006703">
    <property type="entry name" value="G_AIG1"/>
</dbReference>
<evidence type="ECO:0000256" key="3">
    <source>
        <dbReference type="ARBA" id="ARBA00023134"/>
    </source>
</evidence>
<evidence type="ECO:0000259" key="4">
    <source>
        <dbReference type="PROSITE" id="PS51720"/>
    </source>
</evidence>
<proteinExistence type="inferred from homology"/>